<dbReference type="OrthoDB" id="10037236at2759"/>
<dbReference type="OMA" id="AIATETW"/>
<dbReference type="AlphaFoldDB" id="A0A7M7N852"/>
<accession>A0A7M7N852</accession>
<protein>
    <recommendedName>
        <fullName evidence="3">Endonuclease/exonuclease/phosphatase domain-containing protein</fullName>
    </recommendedName>
</protein>
<organism evidence="1 2">
    <name type="scientific">Strongylocentrotus purpuratus</name>
    <name type="common">Purple sea urchin</name>
    <dbReference type="NCBI Taxonomy" id="7668"/>
    <lineage>
        <taxon>Eukaryota</taxon>
        <taxon>Metazoa</taxon>
        <taxon>Echinodermata</taxon>
        <taxon>Eleutherozoa</taxon>
        <taxon>Echinozoa</taxon>
        <taxon>Echinoidea</taxon>
        <taxon>Euechinoidea</taxon>
        <taxon>Echinacea</taxon>
        <taxon>Camarodonta</taxon>
        <taxon>Echinidea</taxon>
        <taxon>Strongylocentrotidae</taxon>
        <taxon>Strongylocentrotus</taxon>
    </lineage>
</organism>
<evidence type="ECO:0008006" key="3">
    <source>
        <dbReference type="Google" id="ProtNLM"/>
    </source>
</evidence>
<dbReference type="EnsemblMetazoa" id="XM_030976090">
    <property type="protein sequence ID" value="XP_030831950"/>
    <property type="gene ID" value="LOC115920380"/>
</dbReference>
<evidence type="ECO:0000313" key="1">
    <source>
        <dbReference type="EnsemblMetazoa" id="XP_030831950"/>
    </source>
</evidence>
<dbReference type="Gene3D" id="3.60.10.10">
    <property type="entry name" value="Endonuclease/exonuclease/phosphatase"/>
    <property type="match status" value="1"/>
</dbReference>
<reference evidence="2" key="1">
    <citation type="submission" date="2015-02" db="EMBL/GenBank/DDBJ databases">
        <title>Genome sequencing for Strongylocentrotus purpuratus.</title>
        <authorList>
            <person name="Murali S."/>
            <person name="Liu Y."/>
            <person name="Vee V."/>
            <person name="English A."/>
            <person name="Wang M."/>
            <person name="Skinner E."/>
            <person name="Han Y."/>
            <person name="Muzny D.M."/>
            <person name="Worley K.C."/>
            <person name="Gibbs R.A."/>
        </authorList>
    </citation>
    <scope>NUCLEOTIDE SEQUENCE</scope>
</reference>
<keyword evidence="2" id="KW-1185">Reference proteome</keyword>
<proteinExistence type="predicted"/>
<dbReference type="Proteomes" id="UP000007110">
    <property type="component" value="Unassembled WGS sequence"/>
</dbReference>
<evidence type="ECO:0000313" key="2">
    <source>
        <dbReference type="Proteomes" id="UP000007110"/>
    </source>
</evidence>
<sequence length="617" mass="70552">MEIEEWIATSTCECFGEDGMVSPASLWKGVLTVGALDNLDHNPSHFQNIIPWDWNQPFTVAYQVLCETWLNDSKPDEQFHIPGFALHRRDRRGRQGGGVAIYTRSDLNVTILDNATSPELEVLWIRLDSQKLHTMFVAAVYAPPNSPFHQDLNDSLVETVDYIHTRFPESGIVILGDFNDMDTDSLASEIDFSQIVDKPTRGDNVLDKVLTNIADDYNRPAVINPIRNSDHRTIIVSPKATIPKPKRQKISIRPIRDSSIRSFGQWLTSVDWSWLLDLENAADMQVSFQDELTTAYERCFPQITFVRREDDKPWMNNRIRSLIDQRQAAYQSGNLPRYSQLRKQVEQEIKATKSKFFLGKVSHLKKSQPGKWYKEIRNITSVKKTSNKLPGSHMAPAEQADWINSHFANVCSSLPPLDRKSLPAYLPADSPPEIQPYQVYNKLKKLKISKSSHTNDIPLRLVREFAVELSVPLSIIFNSCLQSGMFPEYWKIGNIIPIPKVNPCNSLDQLRPISVTPVFARVFEEFLVEWIRRDIADHIDPRQFGSSEKVERVQRRVTKIILGFTPLTYDERLESLNLPSLQSEAFMLSEGPKDEESATAWRNNMQKRSPILSCTGT</sequence>
<dbReference type="InterPro" id="IPR036691">
    <property type="entry name" value="Endo/exonu/phosph_ase_sf"/>
</dbReference>
<dbReference type="KEGG" id="spu:115920380"/>
<dbReference type="GeneID" id="115920380"/>
<dbReference type="RefSeq" id="XP_030831950.1">
    <property type="nucleotide sequence ID" value="XM_030976090.1"/>
</dbReference>
<reference evidence="1" key="2">
    <citation type="submission" date="2021-01" db="UniProtKB">
        <authorList>
            <consortium name="EnsemblMetazoa"/>
        </authorList>
    </citation>
    <scope>IDENTIFICATION</scope>
</reference>
<name>A0A7M7N852_STRPU</name>
<dbReference type="InParanoid" id="A0A7M7N852"/>
<dbReference type="PANTHER" id="PTHR47510:SF3">
    <property type="entry name" value="ENDO_EXONUCLEASE_PHOSPHATASE DOMAIN-CONTAINING PROTEIN"/>
    <property type="match status" value="1"/>
</dbReference>
<dbReference type="PANTHER" id="PTHR47510">
    <property type="entry name" value="REVERSE TRANSCRIPTASE DOMAIN-CONTAINING PROTEIN"/>
    <property type="match status" value="1"/>
</dbReference>
<dbReference type="SUPFAM" id="SSF56219">
    <property type="entry name" value="DNase I-like"/>
    <property type="match status" value="1"/>
</dbReference>